<evidence type="ECO:0000259" key="3">
    <source>
        <dbReference type="PROSITE" id="PS50041"/>
    </source>
</evidence>
<dbReference type="Proteomes" id="UP000796761">
    <property type="component" value="Unassembled WGS sequence"/>
</dbReference>
<sequence length="205" mass="23190">MMNEQGRVSPGTAAPAEERSCPWLNIWLFLIIALAIKVVFVTTCLVALLNGSYSQYKTLLQNSTEWYCLPSRSSEKMDGWTCCPKGWRRFQGNCYFLSSDTMSWAESEQNCNGMGSQLVVINSKAEQEFLFNLAKEKVTSIYETKYYIGLAAYKNGQWQWVDQTPYENTTTCASSQWACLATSGIRLNFVTITGPNTDLRTDFHA</sequence>
<dbReference type="PROSITE" id="PS50041">
    <property type="entry name" value="C_TYPE_LECTIN_2"/>
    <property type="match status" value="1"/>
</dbReference>
<accession>A0A8K1LDJ3</accession>
<organism evidence="4 5">
    <name type="scientific">Zosterops borbonicus</name>
    <dbReference type="NCBI Taxonomy" id="364589"/>
    <lineage>
        <taxon>Eukaryota</taxon>
        <taxon>Metazoa</taxon>
        <taxon>Chordata</taxon>
        <taxon>Craniata</taxon>
        <taxon>Vertebrata</taxon>
        <taxon>Euteleostomi</taxon>
        <taxon>Archelosauria</taxon>
        <taxon>Archosauria</taxon>
        <taxon>Dinosauria</taxon>
        <taxon>Saurischia</taxon>
        <taxon>Theropoda</taxon>
        <taxon>Coelurosauria</taxon>
        <taxon>Aves</taxon>
        <taxon>Neognathae</taxon>
        <taxon>Neoaves</taxon>
        <taxon>Telluraves</taxon>
        <taxon>Australaves</taxon>
        <taxon>Passeriformes</taxon>
        <taxon>Sylvioidea</taxon>
        <taxon>Zosteropidae</taxon>
        <taxon>Zosterops</taxon>
    </lineage>
</organism>
<dbReference type="SMART" id="SM00034">
    <property type="entry name" value="CLECT"/>
    <property type="match status" value="1"/>
</dbReference>
<comment type="caution">
    <text evidence="4">The sequence shown here is derived from an EMBL/GenBank/DDBJ whole genome shotgun (WGS) entry which is preliminary data.</text>
</comment>
<dbReference type="SUPFAM" id="SSF56436">
    <property type="entry name" value="C-type lectin-like"/>
    <property type="match status" value="1"/>
</dbReference>
<evidence type="ECO:0000256" key="2">
    <source>
        <dbReference type="SAM" id="Phobius"/>
    </source>
</evidence>
<dbReference type="InterPro" id="IPR016186">
    <property type="entry name" value="C-type_lectin-like/link_sf"/>
</dbReference>
<keyword evidence="2" id="KW-0812">Transmembrane</keyword>
<dbReference type="Gene3D" id="3.10.100.10">
    <property type="entry name" value="Mannose-Binding Protein A, subunit A"/>
    <property type="match status" value="1"/>
</dbReference>
<evidence type="ECO:0000313" key="4">
    <source>
        <dbReference type="EMBL" id="TRZ09871.1"/>
    </source>
</evidence>
<evidence type="ECO:0000313" key="5">
    <source>
        <dbReference type="Proteomes" id="UP000796761"/>
    </source>
</evidence>
<protein>
    <recommendedName>
        <fullName evidence="3">C-type lectin domain-containing protein</fullName>
    </recommendedName>
</protein>
<reference evidence="4" key="1">
    <citation type="submission" date="2019-04" db="EMBL/GenBank/DDBJ databases">
        <title>Genome assembly of Zosterops borbonicus 15179.</title>
        <authorList>
            <person name="Leroy T."/>
            <person name="Anselmetti Y."/>
            <person name="Tilak M.-K."/>
            <person name="Nabholz B."/>
        </authorList>
    </citation>
    <scope>NUCLEOTIDE SEQUENCE</scope>
    <source>
        <strain evidence="4">HGM_15179</strain>
        <tissue evidence="4">Muscle</tissue>
    </source>
</reference>
<dbReference type="GO" id="GO:0005886">
    <property type="term" value="C:plasma membrane"/>
    <property type="evidence" value="ECO:0007669"/>
    <property type="project" value="UniProtKB-SubCell"/>
</dbReference>
<dbReference type="AlphaFoldDB" id="A0A8K1LDJ3"/>
<dbReference type="InterPro" id="IPR016187">
    <property type="entry name" value="CTDL_fold"/>
</dbReference>
<dbReference type="PANTHER" id="PTHR45710">
    <property type="entry name" value="C-TYPE LECTIN DOMAIN-CONTAINING PROTEIN 180"/>
    <property type="match status" value="1"/>
</dbReference>
<evidence type="ECO:0000256" key="1">
    <source>
        <dbReference type="ARBA" id="ARBA00004401"/>
    </source>
</evidence>
<keyword evidence="5" id="KW-1185">Reference proteome</keyword>
<proteinExistence type="predicted"/>
<dbReference type="Pfam" id="PF00059">
    <property type="entry name" value="Lectin_C"/>
    <property type="match status" value="1"/>
</dbReference>
<dbReference type="OrthoDB" id="6337382at2759"/>
<keyword evidence="2" id="KW-0472">Membrane</keyword>
<dbReference type="PANTHER" id="PTHR45710:SF26">
    <property type="entry name" value="RH26557P"/>
    <property type="match status" value="1"/>
</dbReference>
<feature type="domain" description="C-type lectin" evidence="3">
    <location>
        <begin position="90"/>
        <end position="177"/>
    </location>
</feature>
<name>A0A8K1LDJ3_9PASS</name>
<keyword evidence="2" id="KW-1133">Transmembrane helix</keyword>
<dbReference type="InterPro" id="IPR050828">
    <property type="entry name" value="C-type_lectin/matrix_domain"/>
</dbReference>
<gene>
    <name evidence="4" type="ORF">HGM15179_017243</name>
</gene>
<dbReference type="EMBL" id="SWJQ01000987">
    <property type="protein sequence ID" value="TRZ09871.1"/>
    <property type="molecule type" value="Genomic_DNA"/>
</dbReference>
<comment type="subcellular location">
    <subcellularLocation>
        <location evidence="1">Cell membrane</location>
        <topology evidence="1">Single-pass type II membrane protein</topology>
    </subcellularLocation>
</comment>
<feature type="transmembrane region" description="Helical" evidence="2">
    <location>
        <begin position="26"/>
        <end position="49"/>
    </location>
</feature>
<dbReference type="InterPro" id="IPR001304">
    <property type="entry name" value="C-type_lectin-like"/>
</dbReference>